<dbReference type="AlphaFoldDB" id="A0A2P2R1L8"/>
<dbReference type="EMBL" id="GGEC01092658">
    <property type="protein sequence ID" value="MBX73142.1"/>
    <property type="molecule type" value="Transcribed_RNA"/>
</dbReference>
<evidence type="ECO:0000313" key="1">
    <source>
        <dbReference type="EMBL" id="MBX73142.1"/>
    </source>
</evidence>
<organism evidence="1">
    <name type="scientific">Rhizophora mucronata</name>
    <name type="common">Asiatic mangrove</name>
    <dbReference type="NCBI Taxonomy" id="61149"/>
    <lineage>
        <taxon>Eukaryota</taxon>
        <taxon>Viridiplantae</taxon>
        <taxon>Streptophyta</taxon>
        <taxon>Embryophyta</taxon>
        <taxon>Tracheophyta</taxon>
        <taxon>Spermatophyta</taxon>
        <taxon>Magnoliopsida</taxon>
        <taxon>eudicotyledons</taxon>
        <taxon>Gunneridae</taxon>
        <taxon>Pentapetalae</taxon>
        <taxon>rosids</taxon>
        <taxon>fabids</taxon>
        <taxon>Malpighiales</taxon>
        <taxon>Rhizophoraceae</taxon>
        <taxon>Rhizophora</taxon>
    </lineage>
</organism>
<sequence length="35" mass="4249">MFQVDLQRWGQASNYQKKKKITVVIIVRLTRRWSA</sequence>
<name>A0A2P2R1L8_RHIMU</name>
<reference evidence="1" key="1">
    <citation type="submission" date="2018-02" db="EMBL/GenBank/DDBJ databases">
        <title>Rhizophora mucronata_Transcriptome.</title>
        <authorList>
            <person name="Meera S.P."/>
            <person name="Sreeshan A."/>
            <person name="Augustine A."/>
        </authorList>
    </citation>
    <scope>NUCLEOTIDE SEQUENCE</scope>
    <source>
        <tissue evidence="1">Leaf</tissue>
    </source>
</reference>
<proteinExistence type="predicted"/>
<accession>A0A2P2R1L8</accession>
<protein>
    <submittedName>
        <fullName evidence="1">Uncharacterized protein</fullName>
    </submittedName>
</protein>